<evidence type="ECO:0000256" key="9">
    <source>
        <dbReference type="SAM" id="MobiDB-lite"/>
    </source>
</evidence>
<gene>
    <name evidence="11" type="ORF">ACFO0D_15165</name>
</gene>
<evidence type="ECO:0000256" key="6">
    <source>
        <dbReference type="ARBA" id="ARBA00023136"/>
    </source>
</evidence>
<evidence type="ECO:0000256" key="1">
    <source>
        <dbReference type="ARBA" id="ARBA00004167"/>
    </source>
</evidence>
<dbReference type="PANTHER" id="PTHR37461">
    <property type="entry name" value="ANTI-SIGMA-K FACTOR RSKA"/>
    <property type="match status" value="1"/>
</dbReference>
<dbReference type="InterPro" id="IPR041916">
    <property type="entry name" value="Anti_sigma_zinc_sf"/>
</dbReference>
<keyword evidence="6" id="KW-0472">Membrane</keyword>
<evidence type="ECO:0000313" key="11">
    <source>
        <dbReference type="EMBL" id="MFC4639676.1"/>
    </source>
</evidence>
<proteinExistence type="predicted"/>
<keyword evidence="5" id="KW-1133">Transmembrane helix</keyword>
<dbReference type="PANTHER" id="PTHR37461:SF1">
    <property type="entry name" value="ANTI-SIGMA-K FACTOR RSKA"/>
    <property type="match status" value="1"/>
</dbReference>
<dbReference type="InterPro" id="IPR051474">
    <property type="entry name" value="Anti-sigma-K/W_factor"/>
</dbReference>
<keyword evidence="4" id="KW-0812">Transmembrane</keyword>
<dbReference type="RefSeq" id="WP_380062658.1">
    <property type="nucleotide sequence ID" value="NZ_JBHSEI010000010.1"/>
</dbReference>
<reference evidence="12" key="1">
    <citation type="journal article" date="2019" name="Int. J. Syst. Evol. Microbiol.">
        <title>The Global Catalogue of Microorganisms (GCM) 10K type strain sequencing project: providing services to taxonomists for standard genome sequencing and annotation.</title>
        <authorList>
            <consortium name="The Broad Institute Genomics Platform"/>
            <consortium name="The Broad Institute Genome Sequencing Center for Infectious Disease"/>
            <person name="Wu L."/>
            <person name="Ma J."/>
        </authorList>
    </citation>
    <scope>NUCLEOTIDE SEQUENCE [LARGE SCALE GENOMIC DNA]</scope>
    <source>
        <strain evidence="12">CCUG 55995</strain>
    </source>
</reference>
<evidence type="ECO:0000313" key="12">
    <source>
        <dbReference type="Proteomes" id="UP001595952"/>
    </source>
</evidence>
<sequence>MTTEPDQLIAYALGQLSPAEAARVEASLQASHALQTELQQHLDALEHLLDDLDLQAVQVPEGAEERLLARVRAETPVAEGGPATPVQPLRPPATPPAPAEARRTVPGVPVSRPGATSGQSSRSGGSWWLPAILSLAAAVTLVAVLRAPADPLERYARMPGAVRQEVTAAQGPLGTLVRLTDGRVFVHLNRTPSGGQTYQLWQVGAGQPTSLGVFGSGGLLTASLPPEITLAVSVEPAGGSPQPTTTPLFAQKL</sequence>
<dbReference type="InterPro" id="IPR018764">
    <property type="entry name" value="RskA_C"/>
</dbReference>
<dbReference type="Gene3D" id="1.10.10.1320">
    <property type="entry name" value="Anti-sigma factor, zinc-finger domain"/>
    <property type="match status" value="1"/>
</dbReference>
<name>A0ABV9IDM4_9DEIO</name>
<evidence type="ECO:0000256" key="5">
    <source>
        <dbReference type="ARBA" id="ARBA00022989"/>
    </source>
</evidence>
<evidence type="ECO:0000259" key="10">
    <source>
        <dbReference type="Pfam" id="PF10099"/>
    </source>
</evidence>
<feature type="domain" description="Anti-sigma K factor RskA C-terminal" evidence="10">
    <location>
        <begin position="133"/>
        <end position="247"/>
    </location>
</feature>
<evidence type="ECO:0000256" key="3">
    <source>
        <dbReference type="ARBA" id="ARBA00022475"/>
    </source>
</evidence>
<comment type="subcellular location">
    <subcellularLocation>
        <location evidence="2">Cell membrane</location>
    </subcellularLocation>
    <subcellularLocation>
        <location evidence="1">Membrane</location>
        <topology evidence="1">Single-pass membrane protein</topology>
    </subcellularLocation>
</comment>
<dbReference type="Proteomes" id="UP001595952">
    <property type="component" value="Unassembled WGS sequence"/>
</dbReference>
<evidence type="ECO:0000256" key="7">
    <source>
        <dbReference type="ARBA" id="ARBA00029829"/>
    </source>
</evidence>
<dbReference type="Pfam" id="PF10099">
    <property type="entry name" value="RskA_C"/>
    <property type="match status" value="1"/>
</dbReference>
<keyword evidence="12" id="KW-1185">Reference proteome</keyword>
<keyword evidence="3" id="KW-1003">Cell membrane</keyword>
<evidence type="ECO:0000256" key="2">
    <source>
        <dbReference type="ARBA" id="ARBA00004236"/>
    </source>
</evidence>
<organism evidence="11 12">
    <name type="scientific">Deinococcus hohokamensis</name>
    <dbReference type="NCBI Taxonomy" id="309883"/>
    <lineage>
        <taxon>Bacteria</taxon>
        <taxon>Thermotogati</taxon>
        <taxon>Deinococcota</taxon>
        <taxon>Deinococci</taxon>
        <taxon>Deinococcales</taxon>
        <taxon>Deinococcaceae</taxon>
        <taxon>Deinococcus</taxon>
    </lineage>
</organism>
<comment type="caution">
    <text evidence="11">The sequence shown here is derived from an EMBL/GenBank/DDBJ whole genome shotgun (WGS) entry which is preliminary data.</text>
</comment>
<feature type="region of interest" description="Disordered" evidence="9">
    <location>
        <begin position="76"/>
        <end position="124"/>
    </location>
</feature>
<dbReference type="EMBL" id="JBHSEI010000010">
    <property type="protein sequence ID" value="MFC4639676.1"/>
    <property type="molecule type" value="Genomic_DNA"/>
</dbReference>
<protein>
    <recommendedName>
        <fullName evidence="8">Regulator of SigK</fullName>
    </recommendedName>
    <alternativeName>
        <fullName evidence="7">Sigma-K anti-sigma factor RskA</fullName>
    </alternativeName>
</protein>
<evidence type="ECO:0000256" key="4">
    <source>
        <dbReference type="ARBA" id="ARBA00022692"/>
    </source>
</evidence>
<feature type="compositionally biased region" description="Pro residues" evidence="9">
    <location>
        <begin position="88"/>
        <end position="98"/>
    </location>
</feature>
<accession>A0ABV9IDM4</accession>
<evidence type="ECO:0000256" key="8">
    <source>
        <dbReference type="ARBA" id="ARBA00030803"/>
    </source>
</evidence>